<evidence type="ECO:0000313" key="2">
    <source>
        <dbReference type="EMBL" id="GAA0495543.1"/>
    </source>
</evidence>
<organism evidence="2 3">
    <name type="scientific">Streptomyces olivaceiscleroticus</name>
    <dbReference type="NCBI Taxonomy" id="68245"/>
    <lineage>
        <taxon>Bacteria</taxon>
        <taxon>Bacillati</taxon>
        <taxon>Actinomycetota</taxon>
        <taxon>Actinomycetes</taxon>
        <taxon>Kitasatosporales</taxon>
        <taxon>Streptomycetaceae</taxon>
        <taxon>Streptomyces</taxon>
    </lineage>
</organism>
<sequence>MMYTARTAFGYFDQALALEPGRYERARRRHRQITAALKNAGLIESSCLQGSFARKTRIAPLDDVGMVMVFHRRFARLVKRPGGAADAMAMLCDAVTEAFPGSRFGDEDRTSRALQVTFADLDVTFGLTPALADPRCTDLLTANWERDSWERSTVRTLNRVIGRHDHATDGRFVHQVRMLKALRTAHPALRETRGLLWEALAYEAVSGPRQHTDAVATALTHAAQAVSGPVLDPTGSVDLTEGWTQEQRRSRAEVLAALAAQAAEAQRRERAGDHDGAIRVWHGVFRSPFPATADARGVEQAGGTGHRAARRRSAPSPRVRTFGPFTARPVTWSVFAGATRSPVR</sequence>
<comment type="caution">
    <text evidence="2">The sequence shown here is derived from an EMBL/GenBank/DDBJ whole genome shotgun (WGS) entry which is preliminary data.</text>
</comment>
<proteinExistence type="predicted"/>
<dbReference type="RefSeq" id="WP_346099622.1">
    <property type="nucleotide sequence ID" value="NZ_BAAABY010000055.1"/>
</dbReference>
<reference evidence="2 3" key="1">
    <citation type="journal article" date="2019" name="Int. J. Syst. Evol. Microbiol.">
        <title>The Global Catalogue of Microorganisms (GCM) 10K type strain sequencing project: providing services to taxonomists for standard genome sequencing and annotation.</title>
        <authorList>
            <consortium name="The Broad Institute Genomics Platform"/>
            <consortium name="The Broad Institute Genome Sequencing Center for Infectious Disease"/>
            <person name="Wu L."/>
            <person name="Ma J."/>
        </authorList>
    </citation>
    <scope>NUCLEOTIDE SEQUENCE [LARGE SCALE GENOMIC DNA]</scope>
    <source>
        <strain evidence="2 3">JCM 4805</strain>
    </source>
</reference>
<protein>
    <submittedName>
        <fullName evidence="2">Uncharacterized protein</fullName>
    </submittedName>
</protein>
<gene>
    <name evidence="2" type="ORF">GCM10010361_71150</name>
</gene>
<accession>A0ABN1BDR7</accession>
<dbReference type="Pfam" id="PF18144">
    <property type="entry name" value="SMODS"/>
    <property type="match status" value="1"/>
</dbReference>
<dbReference type="EMBL" id="BAAABY010000055">
    <property type="protein sequence ID" value="GAA0495543.1"/>
    <property type="molecule type" value="Genomic_DNA"/>
</dbReference>
<feature type="region of interest" description="Disordered" evidence="1">
    <location>
        <begin position="296"/>
        <end position="322"/>
    </location>
</feature>
<dbReference type="Proteomes" id="UP001500909">
    <property type="component" value="Unassembled WGS sequence"/>
</dbReference>
<keyword evidence="3" id="KW-1185">Reference proteome</keyword>
<name>A0ABN1BDR7_9ACTN</name>
<evidence type="ECO:0000313" key="3">
    <source>
        <dbReference type="Proteomes" id="UP001500909"/>
    </source>
</evidence>
<evidence type="ECO:0000256" key="1">
    <source>
        <dbReference type="SAM" id="MobiDB-lite"/>
    </source>
</evidence>